<comment type="caution">
    <text evidence="2">The sequence shown here is derived from an EMBL/GenBank/DDBJ whole genome shotgun (WGS) entry which is preliminary data.</text>
</comment>
<feature type="transmembrane region" description="Helical" evidence="1">
    <location>
        <begin position="212"/>
        <end position="233"/>
    </location>
</feature>
<evidence type="ECO:0000256" key="1">
    <source>
        <dbReference type="SAM" id="Phobius"/>
    </source>
</evidence>
<evidence type="ECO:0000313" key="3">
    <source>
        <dbReference type="Proteomes" id="UP001059480"/>
    </source>
</evidence>
<keyword evidence="1" id="KW-1133">Transmembrane helix</keyword>
<proteinExistence type="predicted"/>
<organism evidence="2 3">
    <name type="scientific">Granulicatella seriolae</name>
    <dbReference type="NCBI Taxonomy" id="2967226"/>
    <lineage>
        <taxon>Bacteria</taxon>
        <taxon>Bacillati</taxon>
        <taxon>Bacillota</taxon>
        <taxon>Bacilli</taxon>
        <taxon>Lactobacillales</taxon>
        <taxon>Carnobacteriaceae</taxon>
        <taxon>Granulicatella</taxon>
    </lineage>
</organism>
<feature type="transmembrane region" description="Helical" evidence="1">
    <location>
        <begin position="33"/>
        <end position="54"/>
    </location>
</feature>
<keyword evidence="1" id="KW-0812">Transmembrane</keyword>
<dbReference type="Pfam" id="PF06691">
    <property type="entry name" value="DUF1189"/>
    <property type="match status" value="1"/>
</dbReference>
<dbReference type="EMBL" id="JANHNZ010000003">
    <property type="protein sequence ID" value="MCQ9209758.1"/>
    <property type="molecule type" value="Genomic_DNA"/>
</dbReference>
<sequence length="264" mass="30454">MIIIREIEFLSISIRTPQKLWRVFKEPLVTSRWIISLLTFILMIPSIFSTLTYIKQFQSDLLDLSEKIPEFSIVDGKLKTEDSSVKGFVFQADAFIFTFDPSGTTTKEDISLEAGNLYPSAGLLADQLYVDLSVIDRTFSYADIPQLNKGVVSTFIKTFSRQIWIGFAVFILIFYIILLLYVLASVYFLYWINRIMFRIANQNQEMYTFKQLWQFSLGSVVLPIILYSVMLLLGVVVADLPILMGIFAMITFYLVYTDPNRQKP</sequence>
<dbReference type="RefSeq" id="WP_256944868.1">
    <property type="nucleotide sequence ID" value="NZ_JANHNZ010000003.1"/>
</dbReference>
<gene>
    <name evidence="2" type="ORF">NPA36_04260</name>
</gene>
<reference evidence="2" key="3">
    <citation type="journal article" date="2023" name="Microbiol. Resour. Announc.">
        <title>Draft Genome Sequence of Granulicatella sp. Strain S8, Isolated from a Marine Fish, Seriola quinqueradiata.</title>
        <authorList>
            <person name="Lee M."/>
            <person name="Farooq A."/>
            <person name="Jeong J.B."/>
            <person name="Jung M.Y."/>
        </authorList>
    </citation>
    <scope>NUCLEOTIDE SEQUENCE</scope>
    <source>
        <strain evidence="2">S8</strain>
    </source>
</reference>
<reference evidence="2" key="2">
    <citation type="journal article" date="2023" name="Curr. Microbiol.">
        <title>Granulicatella seriolae sp. nov., a Novel Facultative Anaerobe Isolated from Yellowtail Marine Fish.</title>
        <authorList>
            <person name="Lee M."/>
            <person name="Choi Y.J."/>
            <person name="Farooq A."/>
            <person name="Jeong J.B."/>
            <person name="Jung M.Y."/>
        </authorList>
    </citation>
    <scope>NUCLEOTIDE SEQUENCE</scope>
    <source>
        <strain evidence="2">S8</strain>
    </source>
</reference>
<dbReference type="Proteomes" id="UP001059480">
    <property type="component" value="Unassembled WGS sequence"/>
</dbReference>
<feature type="transmembrane region" description="Helical" evidence="1">
    <location>
        <begin position="163"/>
        <end position="192"/>
    </location>
</feature>
<accession>A0ABT1WMM4</accession>
<protein>
    <submittedName>
        <fullName evidence="2">DUF1189 domain-containing protein</fullName>
    </submittedName>
</protein>
<name>A0ABT1WMM4_9LACT</name>
<dbReference type="InterPro" id="IPR009574">
    <property type="entry name" value="DUF1189"/>
</dbReference>
<evidence type="ECO:0000313" key="2">
    <source>
        <dbReference type="EMBL" id="MCQ9209758.1"/>
    </source>
</evidence>
<feature type="transmembrane region" description="Helical" evidence="1">
    <location>
        <begin position="240"/>
        <end position="256"/>
    </location>
</feature>
<reference evidence="2" key="1">
    <citation type="submission" date="2022-07" db="EMBL/GenBank/DDBJ databases">
        <authorList>
            <person name="Jung M.-Y."/>
            <person name="Lee M."/>
        </authorList>
    </citation>
    <scope>NUCLEOTIDE SEQUENCE</scope>
    <source>
        <strain evidence="2">S8</strain>
    </source>
</reference>
<keyword evidence="1" id="KW-0472">Membrane</keyword>
<keyword evidence="3" id="KW-1185">Reference proteome</keyword>